<evidence type="ECO:0000256" key="2">
    <source>
        <dbReference type="SAM" id="Phobius"/>
    </source>
</evidence>
<feature type="transmembrane region" description="Helical" evidence="2">
    <location>
        <begin position="130"/>
        <end position="147"/>
    </location>
</feature>
<reference evidence="3 4" key="1">
    <citation type="journal article" date="2013" name="Int. J. Syst. Evol. Microbiol.">
        <title>Ilumatobacter nonamiense sp. nov. and Ilumatobacter coccineum sp. nov., isolated from seashore sand.</title>
        <authorList>
            <person name="Matsumoto A."/>
            <person name="Kasai H."/>
            <person name="Matsuo Y."/>
            <person name="Shizuri Y."/>
            <person name="Ichikawa N."/>
            <person name="Fujita N."/>
            <person name="Omura S."/>
            <person name="Takahashi Y."/>
        </authorList>
    </citation>
    <scope>NUCLEOTIDE SEQUENCE [LARGE SCALE GENOMIC DNA]</scope>
    <source>
        <strain evidence="4">NBRC 103263 / KCTC 29153 / YM16-304</strain>
    </source>
</reference>
<name>A0A6C7E027_ILUCY</name>
<dbReference type="KEGG" id="aym:YM304_13500"/>
<proteinExistence type="predicted"/>
<feature type="transmembrane region" description="Helical" evidence="2">
    <location>
        <begin position="21"/>
        <end position="40"/>
    </location>
</feature>
<protein>
    <submittedName>
        <fullName evidence="3">Uncharacterized protein</fullName>
    </submittedName>
</protein>
<keyword evidence="2" id="KW-0472">Membrane</keyword>
<feature type="transmembrane region" description="Helical" evidence="2">
    <location>
        <begin position="107"/>
        <end position="124"/>
    </location>
</feature>
<accession>A0A6C7E027</accession>
<keyword evidence="2" id="KW-0812">Transmembrane</keyword>
<sequence>MVQQLLERPVLHRASDALRGAILLFPIRIFLGFGWLRAGIEKFIDADWWTGDKLRQFLDVQRETALPFMGPLIDDLFAPLAGVIAVAVMIGQLAIGVCFVTTRWLRPALWAAITLNVVFVAMGAVDPSVFYLVIELSLLAALALGVIGGRPRRPNPSSVGAKVGVAIAMLPFVDTVHPAEVIHDPAIILVTVAMLGAATEALGWLHRPSVTSSAPDWRDGDHDDSELRARV</sequence>
<evidence type="ECO:0000256" key="1">
    <source>
        <dbReference type="SAM" id="MobiDB-lite"/>
    </source>
</evidence>
<feature type="transmembrane region" description="Helical" evidence="2">
    <location>
        <begin position="76"/>
        <end position="100"/>
    </location>
</feature>
<keyword evidence="4" id="KW-1185">Reference proteome</keyword>
<feature type="region of interest" description="Disordered" evidence="1">
    <location>
        <begin position="211"/>
        <end position="231"/>
    </location>
</feature>
<dbReference type="RefSeq" id="WP_015440911.1">
    <property type="nucleotide sequence ID" value="NC_020520.1"/>
</dbReference>
<feature type="compositionally biased region" description="Basic and acidic residues" evidence="1">
    <location>
        <begin position="216"/>
        <end position="231"/>
    </location>
</feature>
<dbReference type="EMBL" id="AP012057">
    <property type="protein sequence ID" value="BAN01664.1"/>
    <property type="molecule type" value="Genomic_DNA"/>
</dbReference>
<organism evidence="3 4">
    <name type="scientific">Ilumatobacter coccineus (strain NBRC 103263 / KCTC 29153 / YM16-304)</name>
    <dbReference type="NCBI Taxonomy" id="1313172"/>
    <lineage>
        <taxon>Bacteria</taxon>
        <taxon>Bacillati</taxon>
        <taxon>Actinomycetota</taxon>
        <taxon>Acidimicrobiia</taxon>
        <taxon>Acidimicrobiales</taxon>
        <taxon>Ilumatobacteraceae</taxon>
        <taxon>Ilumatobacter</taxon>
    </lineage>
</organism>
<keyword evidence="2" id="KW-1133">Transmembrane helix</keyword>
<evidence type="ECO:0000313" key="3">
    <source>
        <dbReference type="EMBL" id="BAN01664.1"/>
    </source>
</evidence>
<gene>
    <name evidence="3" type="ORF">YM304_13500</name>
</gene>
<evidence type="ECO:0000313" key="4">
    <source>
        <dbReference type="Proteomes" id="UP000011863"/>
    </source>
</evidence>
<dbReference type="Proteomes" id="UP000011863">
    <property type="component" value="Chromosome"/>
</dbReference>
<dbReference type="OrthoDB" id="5244687at2"/>
<dbReference type="AlphaFoldDB" id="A0A6C7E027"/>